<sequence length="475" mass="52029">MEKIISVGIDIGTSTTQVIFSHITIENLASAYSVPQIDIIDKNVFYKSEIYFTPLISETEIDGQEIKKIIESEFKKANVAKKDISTGAVIITGETARKKNASLISEQLSDLAGDFVVATAGPDLESIIAGKGAGADKLSEKLNKLVINFDIGGGTTNIALFESGQVIDTACLDVGGRLIQLDEQNRLQYISKKIKKLAADLNLNLEIGKKVENSELEIIAEKMASVLSEVLKAGEKSSDYNYLITNHDLSKNYAINYVSFSGGVADYINNDHSGDLYKYNDLGIILAQKIRESSLYKDHQVYQAEETIRATVVGAGSHTTDISGSTITYTDNIFPLKNIPIIKITPEEEKLSKEELVKVIKKKLDWYDLDFEAQTVAVAMKGKENFNFAEITELAEAIIAGMEKIIKLDFPLIVILENDAAKVLGQTINRLSKEPKAVVSLDGIKVDNGDYIDIGKPLARGKVLPVIIKTLIFGK</sequence>
<protein>
    <submittedName>
        <fullName evidence="1">Ethanolamine ammonia-lyase reactivating factor EutA</fullName>
    </submittedName>
</protein>
<reference evidence="1 2" key="1">
    <citation type="submission" date="2021-10" db="EMBL/GenBank/DDBJ databases">
        <authorList>
            <person name="Grouzdev D.S."/>
            <person name="Pantiukh K.S."/>
            <person name="Krutkina M.S."/>
        </authorList>
    </citation>
    <scope>NUCLEOTIDE SEQUENCE [LARGE SCALE GENOMIC DNA]</scope>
    <source>
        <strain evidence="1 2">Z-7514</strain>
    </source>
</reference>
<dbReference type="RefSeq" id="WP_229344040.1">
    <property type="nucleotide sequence ID" value="NZ_JAJFAT010000003.1"/>
</dbReference>
<evidence type="ECO:0000313" key="1">
    <source>
        <dbReference type="EMBL" id="MCC3144333.1"/>
    </source>
</evidence>
<dbReference type="PIRSF" id="PIRSF012293">
    <property type="entry name" value="EutA"/>
    <property type="match status" value="1"/>
</dbReference>
<keyword evidence="2" id="KW-1185">Reference proteome</keyword>
<comment type="caution">
    <text evidence="1">The sequence shown here is derived from an EMBL/GenBank/DDBJ whole genome shotgun (WGS) entry which is preliminary data.</text>
</comment>
<evidence type="ECO:0000313" key="2">
    <source>
        <dbReference type="Proteomes" id="UP001199296"/>
    </source>
</evidence>
<dbReference type="InterPro" id="IPR043129">
    <property type="entry name" value="ATPase_NBD"/>
</dbReference>
<dbReference type="PANTHER" id="PTHR32432:SF13">
    <property type="entry name" value="ETHANOLAMINE AMMONIA-LYASE REACTIVASE EUTA"/>
    <property type="match status" value="1"/>
</dbReference>
<dbReference type="Proteomes" id="UP001199296">
    <property type="component" value="Unassembled WGS sequence"/>
</dbReference>
<dbReference type="AlphaFoldDB" id="A0AAW4WX25"/>
<dbReference type="SUPFAM" id="SSF53067">
    <property type="entry name" value="Actin-like ATPase domain"/>
    <property type="match status" value="1"/>
</dbReference>
<accession>A0AAW4WX25</accession>
<name>A0AAW4WX25_9FIRM</name>
<dbReference type="Pfam" id="PF06277">
    <property type="entry name" value="EutA"/>
    <property type="match status" value="1"/>
</dbReference>
<dbReference type="InterPro" id="IPR009377">
    <property type="entry name" value="EutA"/>
</dbReference>
<dbReference type="EMBL" id="JAJFAT010000003">
    <property type="protein sequence ID" value="MCC3144333.1"/>
    <property type="molecule type" value="Genomic_DNA"/>
</dbReference>
<dbReference type="Gene3D" id="3.30.420.40">
    <property type="match status" value="1"/>
</dbReference>
<proteinExistence type="predicted"/>
<dbReference type="InterPro" id="IPR050696">
    <property type="entry name" value="FtsA/MreB"/>
</dbReference>
<dbReference type="NCBIfam" id="NF007992">
    <property type="entry name" value="PRK10719.1-3"/>
    <property type="match status" value="1"/>
</dbReference>
<organism evidence="1 2">
    <name type="scientific">Halanaerobium polyolivorans</name>
    <dbReference type="NCBI Taxonomy" id="2886943"/>
    <lineage>
        <taxon>Bacteria</taxon>
        <taxon>Bacillati</taxon>
        <taxon>Bacillota</taxon>
        <taxon>Clostridia</taxon>
        <taxon>Halanaerobiales</taxon>
        <taxon>Halanaerobiaceae</taxon>
        <taxon>Halanaerobium</taxon>
    </lineage>
</organism>
<gene>
    <name evidence="1" type="primary">eutA</name>
    <name evidence="1" type="ORF">LJ207_03240</name>
</gene>
<dbReference type="PANTHER" id="PTHR32432">
    <property type="entry name" value="CELL DIVISION PROTEIN FTSA-RELATED"/>
    <property type="match status" value="1"/>
</dbReference>